<feature type="region of interest" description="Disordered" evidence="1">
    <location>
        <begin position="1"/>
        <end position="78"/>
    </location>
</feature>
<organism evidence="2 3">
    <name type="scientific">Plakobranchus ocellatus</name>
    <dbReference type="NCBI Taxonomy" id="259542"/>
    <lineage>
        <taxon>Eukaryota</taxon>
        <taxon>Metazoa</taxon>
        <taxon>Spiralia</taxon>
        <taxon>Lophotrochozoa</taxon>
        <taxon>Mollusca</taxon>
        <taxon>Gastropoda</taxon>
        <taxon>Heterobranchia</taxon>
        <taxon>Euthyneura</taxon>
        <taxon>Panpulmonata</taxon>
        <taxon>Sacoglossa</taxon>
        <taxon>Placobranchoidea</taxon>
        <taxon>Plakobranchidae</taxon>
        <taxon>Plakobranchus</taxon>
    </lineage>
</organism>
<evidence type="ECO:0000256" key="1">
    <source>
        <dbReference type="SAM" id="MobiDB-lite"/>
    </source>
</evidence>
<evidence type="ECO:0000313" key="3">
    <source>
        <dbReference type="Proteomes" id="UP000735302"/>
    </source>
</evidence>
<dbReference type="EMBL" id="BLXT01005736">
    <property type="protein sequence ID" value="GFO25209.1"/>
    <property type="molecule type" value="Genomic_DNA"/>
</dbReference>
<keyword evidence="3" id="KW-1185">Reference proteome</keyword>
<gene>
    <name evidence="2" type="ORF">PoB_005171400</name>
</gene>
<dbReference type="Proteomes" id="UP000735302">
    <property type="component" value="Unassembled WGS sequence"/>
</dbReference>
<name>A0AAV4C264_9GAST</name>
<proteinExistence type="predicted"/>
<sequence>MLRIRYFQSGGGGGSFTPSSPRASVSPIECSPSTSKSRLPSPAEKAQGPPPSPSPPNPFTPEVHETEGVKPTQKIKDLAGHTWLTQSYLLKK</sequence>
<feature type="compositionally biased region" description="Basic and acidic residues" evidence="1">
    <location>
        <begin position="62"/>
        <end position="78"/>
    </location>
</feature>
<reference evidence="2 3" key="1">
    <citation type="journal article" date="2021" name="Elife">
        <title>Chloroplast acquisition without the gene transfer in kleptoplastic sea slugs, Plakobranchus ocellatus.</title>
        <authorList>
            <person name="Maeda T."/>
            <person name="Takahashi S."/>
            <person name="Yoshida T."/>
            <person name="Shimamura S."/>
            <person name="Takaki Y."/>
            <person name="Nagai Y."/>
            <person name="Toyoda A."/>
            <person name="Suzuki Y."/>
            <person name="Arimoto A."/>
            <person name="Ishii H."/>
            <person name="Satoh N."/>
            <person name="Nishiyama T."/>
            <person name="Hasebe M."/>
            <person name="Maruyama T."/>
            <person name="Minagawa J."/>
            <person name="Obokata J."/>
            <person name="Shigenobu S."/>
        </authorList>
    </citation>
    <scope>NUCLEOTIDE SEQUENCE [LARGE SCALE GENOMIC DNA]</scope>
</reference>
<protein>
    <submittedName>
        <fullName evidence="2">Uncharacterized protein</fullName>
    </submittedName>
</protein>
<feature type="compositionally biased region" description="Pro residues" evidence="1">
    <location>
        <begin position="48"/>
        <end position="59"/>
    </location>
</feature>
<evidence type="ECO:0000313" key="2">
    <source>
        <dbReference type="EMBL" id="GFO25209.1"/>
    </source>
</evidence>
<accession>A0AAV4C264</accession>
<comment type="caution">
    <text evidence="2">The sequence shown here is derived from an EMBL/GenBank/DDBJ whole genome shotgun (WGS) entry which is preliminary data.</text>
</comment>
<dbReference type="AlphaFoldDB" id="A0AAV4C264"/>